<dbReference type="AlphaFoldDB" id="A0A7Y2P2F7"/>
<sequence>MTRMRPLLRVFTLAASVACLGSLLGGCATTHDRLPEARYTMTERQTLPLAERLSITYEGAEDSRCPDNARCIWPGRLSYRFTMRIGSVAQAFYLVPGQPGYMPPALRGSRIELDHLTPPPPRGMAGTAVAPGPVMYPVTFNMYAQ</sequence>
<dbReference type="Proteomes" id="UP000533905">
    <property type="component" value="Unassembled WGS sequence"/>
</dbReference>
<dbReference type="PROSITE" id="PS51257">
    <property type="entry name" value="PROKAR_LIPOPROTEIN"/>
    <property type="match status" value="1"/>
</dbReference>
<reference evidence="2 3" key="1">
    <citation type="submission" date="2020-04" db="EMBL/GenBank/DDBJ databases">
        <title>Massilia sp. nov., a cold adapted bacteria isolated from Arctic soil.</title>
        <authorList>
            <person name="Son J."/>
            <person name="Ka J.-O."/>
        </authorList>
    </citation>
    <scope>NUCLEOTIDE SEQUENCE [LARGE SCALE GENOMIC DNA]</scope>
    <source>
        <strain evidence="2 3">ML15P13</strain>
    </source>
</reference>
<evidence type="ECO:0008006" key="4">
    <source>
        <dbReference type="Google" id="ProtNLM"/>
    </source>
</evidence>
<keyword evidence="3" id="KW-1185">Reference proteome</keyword>
<organism evidence="2 3">
    <name type="scientific">Telluria aromaticivorans</name>
    <dbReference type="NCBI Taxonomy" id="2725995"/>
    <lineage>
        <taxon>Bacteria</taxon>
        <taxon>Pseudomonadati</taxon>
        <taxon>Pseudomonadota</taxon>
        <taxon>Betaproteobacteria</taxon>
        <taxon>Burkholderiales</taxon>
        <taxon>Oxalobacteraceae</taxon>
        <taxon>Telluria group</taxon>
        <taxon>Telluria</taxon>
    </lineage>
</organism>
<dbReference type="EMBL" id="JABAIV010000011">
    <property type="protein sequence ID" value="NNG25571.1"/>
    <property type="molecule type" value="Genomic_DNA"/>
</dbReference>
<evidence type="ECO:0000256" key="1">
    <source>
        <dbReference type="SAM" id="SignalP"/>
    </source>
</evidence>
<name>A0A7Y2P2F7_9BURK</name>
<keyword evidence="1" id="KW-0732">Signal</keyword>
<evidence type="ECO:0000313" key="3">
    <source>
        <dbReference type="Proteomes" id="UP000533905"/>
    </source>
</evidence>
<proteinExistence type="predicted"/>
<feature type="signal peptide" evidence="1">
    <location>
        <begin position="1"/>
        <end position="30"/>
    </location>
</feature>
<evidence type="ECO:0000313" key="2">
    <source>
        <dbReference type="EMBL" id="NNG25571.1"/>
    </source>
</evidence>
<gene>
    <name evidence="2" type="ORF">HGB41_21545</name>
</gene>
<protein>
    <recommendedName>
        <fullName evidence="4">Lipoprotein</fullName>
    </recommendedName>
</protein>
<feature type="chain" id="PRO_5031130543" description="Lipoprotein" evidence="1">
    <location>
        <begin position="31"/>
        <end position="145"/>
    </location>
</feature>
<accession>A0A7Y2P2F7</accession>
<comment type="caution">
    <text evidence="2">The sequence shown here is derived from an EMBL/GenBank/DDBJ whole genome shotgun (WGS) entry which is preliminary data.</text>
</comment>